<dbReference type="EMBL" id="BSNS01000022">
    <property type="protein sequence ID" value="GLQ56990.1"/>
    <property type="molecule type" value="Genomic_DNA"/>
</dbReference>
<evidence type="ECO:0000313" key="2">
    <source>
        <dbReference type="EMBL" id="GLQ56990.1"/>
    </source>
</evidence>
<feature type="region of interest" description="Disordered" evidence="1">
    <location>
        <begin position="71"/>
        <end position="101"/>
    </location>
</feature>
<proteinExistence type="predicted"/>
<protein>
    <submittedName>
        <fullName evidence="2">Uncharacterized protein</fullName>
    </submittedName>
</protein>
<name>A0ABQ5WA56_9HYPH</name>
<reference evidence="3" key="1">
    <citation type="journal article" date="2019" name="Int. J. Syst. Evol. Microbiol.">
        <title>The Global Catalogue of Microorganisms (GCM) 10K type strain sequencing project: providing services to taxonomists for standard genome sequencing and annotation.</title>
        <authorList>
            <consortium name="The Broad Institute Genomics Platform"/>
            <consortium name="The Broad Institute Genome Sequencing Center for Infectious Disease"/>
            <person name="Wu L."/>
            <person name="Ma J."/>
        </authorList>
    </citation>
    <scope>NUCLEOTIDE SEQUENCE [LARGE SCALE GENOMIC DNA]</scope>
    <source>
        <strain evidence="3">NBRC 112416</strain>
    </source>
</reference>
<sequence length="101" mass="10898">MHKERLRALCSRCRIDARFRSAISPTLSPTVKGTPVVGVKRPAPDFTYARPETVIQPGDLLCHESGRTVRGAGVKRSSSGAAAGNVEMPPGETGRRKEEIN</sequence>
<keyword evidence="3" id="KW-1185">Reference proteome</keyword>
<comment type="caution">
    <text evidence="2">The sequence shown here is derived from an EMBL/GenBank/DDBJ whole genome shotgun (WGS) entry which is preliminary data.</text>
</comment>
<dbReference type="Proteomes" id="UP001156691">
    <property type="component" value="Unassembled WGS sequence"/>
</dbReference>
<gene>
    <name evidence="2" type="ORF">GCM10010862_42490</name>
</gene>
<accession>A0ABQ5WA56</accession>
<evidence type="ECO:0000256" key="1">
    <source>
        <dbReference type="SAM" id="MobiDB-lite"/>
    </source>
</evidence>
<evidence type="ECO:0000313" key="3">
    <source>
        <dbReference type="Proteomes" id="UP001156691"/>
    </source>
</evidence>
<organism evidence="2 3">
    <name type="scientific">Devosia nitrariae</name>
    <dbReference type="NCBI Taxonomy" id="2071872"/>
    <lineage>
        <taxon>Bacteria</taxon>
        <taxon>Pseudomonadati</taxon>
        <taxon>Pseudomonadota</taxon>
        <taxon>Alphaproteobacteria</taxon>
        <taxon>Hyphomicrobiales</taxon>
        <taxon>Devosiaceae</taxon>
        <taxon>Devosia</taxon>
    </lineage>
</organism>